<feature type="non-terminal residue" evidence="4">
    <location>
        <position position="1"/>
    </location>
</feature>
<keyword evidence="5" id="KW-1185">Reference proteome</keyword>
<name>A0A1Y1X0Y7_9FUNG</name>
<dbReference type="PANTHER" id="PTHR10917:SF0">
    <property type="entry name" value="DNA-DIRECTED RNA POLYMERASES I, II, AND III SUBUNIT RPABC3"/>
    <property type="match status" value="1"/>
</dbReference>
<dbReference type="GO" id="GO:0006362">
    <property type="term" value="P:transcription elongation by RNA polymerase I"/>
    <property type="evidence" value="ECO:0007669"/>
    <property type="project" value="EnsemblFungi"/>
</dbReference>
<keyword evidence="3" id="KW-0539">Nucleus</keyword>
<dbReference type="InterPro" id="IPR005570">
    <property type="entry name" value="RPABC3"/>
</dbReference>
<dbReference type="SUPFAM" id="SSF50249">
    <property type="entry name" value="Nucleic acid-binding proteins"/>
    <property type="match status" value="1"/>
</dbReference>
<evidence type="ECO:0000313" key="4">
    <source>
        <dbReference type="EMBL" id="ORX79076.1"/>
    </source>
</evidence>
<dbReference type="AlphaFoldDB" id="A0A1Y1X0Y7"/>
<proteinExistence type="inferred from homology"/>
<dbReference type="Pfam" id="PF03870">
    <property type="entry name" value="RNA_pol_Rpb8"/>
    <property type="match status" value="1"/>
</dbReference>
<reference evidence="4 5" key="1">
    <citation type="submission" date="2016-08" db="EMBL/GenBank/DDBJ databases">
        <title>A Parts List for Fungal Cellulosomes Revealed by Comparative Genomics.</title>
        <authorList>
            <consortium name="DOE Joint Genome Institute"/>
            <person name="Haitjema C.H."/>
            <person name="Gilmore S.P."/>
            <person name="Henske J.K."/>
            <person name="Solomon K.V."/>
            <person name="De Groot R."/>
            <person name="Kuo A."/>
            <person name="Mondo S.J."/>
            <person name="Salamov A.A."/>
            <person name="Labutti K."/>
            <person name="Zhao Z."/>
            <person name="Chiniquy J."/>
            <person name="Barry K."/>
            <person name="Brewer H.M."/>
            <person name="Purvine S.O."/>
            <person name="Wright A.T."/>
            <person name="Boxma B."/>
            <person name="Van Alen T."/>
            <person name="Hackstein J.H."/>
            <person name="Baker S.E."/>
            <person name="Grigoriev I.V."/>
            <person name="O'Malley M.A."/>
        </authorList>
    </citation>
    <scope>NUCLEOTIDE SEQUENCE [LARGE SCALE GENOMIC DNA]</scope>
    <source>
        <strain evidence="4 5">S4</strain>
    </source>
</reference>
<dbReference type="GO" id="GO:0006368">
    <property type="term" value="P:transcription elongation by RNA polymerase II"/>
    <property type="evidence" value="ECO:0007669"/>
    <property type="project" value="EnsemblFungi"/>
</dbReference>
<dbReference type="OrthoDB" id="20018at2759"/>
<dbReference type="STRING" id="1754192.A0A1Y1X0Y7"/>
<dbReference type="GO" id="GO:0006384">
    <property type="term" value="P:transcription initiation at RNA polymerase III promoter"/>
    <property type="evidence" value="ECO:0007669"/>
    <property type="project" value="EnsemblFungi"/>
</dbReference>
<dbReference type="EMBL" id="MCFG01000188">
    <property type="protein sequence ID" value="ORX79076.1"/>
    <property type="molecule type" value="Genomic_DNA"/>
</dbReference>
<protein>
    <submittedName>
        <fullName evidence="4">RNA polymerase</fullName>
    </submittedName>
</protein>
<dbReference type="GO" id="GO:0006361">
    <property type="term" value="P:transcription initiation at RNA polymerase I promoter"/>
    <property type="evidence" value="ECO:0007669"/>
    <property type="project" value="EnsemblFungi"/>
</dbReference>
<evidence type="ECO:0000256" key="3">
    <source>
        <dbReference type="ARBA" id="ARBA00023242"/>
    </source>
</evidence>
<dbReference type="Gene3D" id="2.40.50.140">
    <property type="entry name" value="Nucleic acid-binding proteins"/>
    <property type="match status" value="1"/>
</dbReference>
<comment type="similarity">
    <text evidence="2">Belongs to the eukaryotic RPB8 RNA polymerase subunit family.</text>
</comment>
<organism evidence="4 5">
    <name type="scientific">Anaeromyces robustus</name>
    <dbReference type="NCBI Taxonomy" id="1754192"/>
    <lineage>
        <taxon>Eukaryota</taxon>
        <taxon>Fungi</taxon>
        <taxon>Fungi incertae sedis</taxon>
        <taxon>Chytridiomycota</taxon>
        <taxon>Chytridiomycota incertae sedis</taxon>
        <taxon>Neocallimastigomycetes</taxon>
        <taxon>Neocallimastigales</taxon>
        <taxon>Neocallimastigaceae</taxon>
        <taxon>Anaeromyces</taxon>
    </lineage>
</organism>
<dbReference type="PIRSF" id="PIRSF000779">
    <property type="entry name" value="RNA_pol_Rpb8"/>
    <property type="match status" value="1"/>
</dbReference>
<accession>A0A1Y1X0Y7</accession>
<evidence type="ECO:0000313" key="5">
    <source>
        <dbReference type="Proteomes" id="UP000193944"/>
    </source>
</evidence>
<gene>
    <name evidence="4" type="ORF">BCR32DRAFT_190975</name>
</gene>
<dbReference type="GO" id="GO:0003899">
    <property type="term" value="F:DNA-directed RNA polymerase activity"/>
    <property type="evidence" value="ECO:0007669"/>
    <property type="project" value="EnsemblFungi"/>
</dbReference>
<dbReference type="GO" id="GO:0003968">
    <property type="term" value="F:RNA-directed RNA polymerase activity"/>
    <property type="evidence" value="ECO:0007669"/>
    <property type="project" value="EnsemblFungi"/>
</dbReference>
<dbReference type="SMART" id="SM00658">
    <property type="entry name" value="RPOL8c"/>
    <property type="match status" value="1"/>
</dbReference>
<dbReference type="GO" id="GO:0006363">
    <property type="term" value="P:termination of RNA polymerase I transcription"/>
    <property type="evidence" value="ECO:0007669"/>
    <property type="project" value="EnsemblFungi"/>
</dbReference>
<evidence type="ECO:0000256" key="1">
    <source>
        <dbReference type="ARBA" id="ARBA00004123"/>
    </source>
</evidence>
<feature type="non-terminal residue" evidence="4">
    <location>
        <position position="137"/>
    </location>
</feature>
<dbReference type="InterPro" id="IPR012340">
    <property type="entry name" value="NA-bd_OB-fold"/>
</dbReference>
<reference evidence="4 5" key="2">
    <citation type="submission" date="2016-08" db="EMBL/GenBank/DDBJ databases">
        <title>Pervasive Adenine N6-methylation of Active Genes in Fungi.</title>
        <authorList>
            <consortium name="DOE Joint Genome Institute"/>
            <person name="Mondo S.J."/>
            <person name="Dannebaum R.O."/>
            <person name="Kuo R.C."/>
            <person name="Labutti K."/>
            <person name="Haridas S."/>
            <person name="Kuo A."/>
            <person name="Salamov A."/>
            <person name="Ahrendt S.R."/>
            <person name="Lipzen A."/>
            <person name="Sullivan W."/>
            <person name="Andreopoulos W.B."/>
            <person name="Clum A."/>
            <person name="Lindquist E."/>
            <person name="Daum C."/>
            <person name="Ramamoorthy G.K."/>
            <person name="Gryganskyi A."/>
            <person name="Culley D."/>
            <person name="Magnuson J.K."/>
            <person name="James T.Y."/>
            <person name="O'Malley M.A."/>
            <person name="Stajich J.E."/>
            <person name="Spatafora J.W."/>
            <person name="Visel A."/>
            <person name="Grigoriev I.V."/>
        </authorList>
    </citation>
    <scope>NUCLEOTIDE SEQUENCE [LARGE SCALE GENOMIC DNA]</scope>
    <source>
        <strain evidence="4 5">S4</strain>
    </source>
</reference>
<dbReference type="FunFam" id="2.40.50.140:FF:000191">
    <property type="entry name" value="DNA-directed RNA polymerases I, II, and III subunit RPABC3"/>
    <property type="match status" value="1"/>
</dbReference>
<evidence type="ECO:0000256" key="2">
    <source>
        <dbReference type="ARBA" id="ARBA00008912"/>
    </source>
</evidence>
<dbReference type="PANTHER" id="PTHR10917">
    <property type="entry name" value="DNA-DIRECTED RNA POLYMERASES I, II, AND III SUBUNIT RPABC3"/>
    <property type="match status" value="1"/>
</dbReference>
<comment type="subcellular location">
    <subcellularLocation>
        <location evidence="1">Nucleus</location>
    </subcellularLocation>
</comment>
<dbReference type="GO" id="GO:0006367">
    <property type="term" value="P:transcription initiation at RNA polymerase II promoter"/>
    <property type="evidence" value="ECO:0007669"/>
    <property type="project" value="EnsemblFungi"/>
</dbReference>
<dbReference type="Proteomes" id="UP000193944">
    <property type="component" value="Unassembled WGS sequence"/>
</dbReference>
<dbReference type="GO" id="GO:0005666">
    <property type="term" value="C:RNA polymerase III complex"/>
    <property type="evidence" value="ECO:0007669"/>
    <property type="project" value="EnsemblFungi"/>
</dbReference>
<dbReference type="GO" id="GO:0005665">
    <property type="term" value="C:RNA polymerase II, core complex"/>
    <property type="evidence" value="ECO:0007669"/>
    <property type="project" value="EnsemblFungi"/>
</dbReference>
<dbReference type="GO" id="GO:0005736">
    <property type="term" value="C:RNA polymerase I complex"/>
    <property type="evidence" value="ECO:0007669"/>
    <property type="project" value="EnsemblFungi"/>
</dbReference>
<dbReference type="GO" id="GO:0042797">
    <property type="term" value="P:tRNA transcription by RNA polymerase III"/>
    <property type="evidence" value="ECO:0007669"/>
    <property type="project" value="EnsemblFungi"/>
</dbReference>
<dbReference type="GO" id="GO:0006386">
    <property type="term" value="P:termination of RNA polymerase III transcription"/>
    <property type="evidence" value="ECO:0007669"/>
    <property type="project" value="EnsemblFungi"/>
</dbReference>
<comment type="caution">
    <text evidence="4">The sequence shown here is derived from an EMBL/GenBank/DDBJ whole genome shotgun (WGS) entry which is preliminary data.</text>
</comment>
<sequence length="137" mass="15840">LFSDVFEIVEKDKGGKKFDRVSRIQGRSENYEMDLTLDVNTEIYPIEIGDKYALMLASSLSLDGSEKTEIWRDQLKDSLADDYEYVMYGKVFKYDDSNGSKVSIYVSYGGLLMCLEGDYRHLQNIEVGKNIYLLMRK</sequence>